<gene>
    <name evidence="7" type="ORF">BDW59DRAFT_179523</name>
</gene>
<comment type="subcellular location">
    <subcellularLocation>
        <location evidence="1">Membrane</location>
        <topology evidence="1">Multi-pass membrane protein</topology>
    </subcellularLocation>
</comment>
<feature type="transmembrane region" description="Helical" evidence="6">
    <location>
        <begin position="516"/>
        <end position="535"/>
    </location>
</feature>
<keyword evidence="8" id="KW-1185">Reference proteome</keyword>
<organism evidence="7 8">
    <name type="scientific">Aspergillus cavernicola</name>
    <dbReference type="NCBI Taxonomy" id="176166"/>
    <lineage>
        <taxon>Eukaryota</taxon>
        <taxon>Fungi</taxon>
        <taxon>Dikarya</taxon>
        <taxon>Ascomycota</taxon>
        <taxon>Pezizomycotina</taxon>
        <taxon>Eurotiomycetes</taxon>
        <taxon>Eurotiomycetidae</taxon>
        <taxon>Eurotiales</taxon>
        <taxon>Aspergillaceae</taxon>
        <taxon>Aspergillus</taxon>
        <taxon>Aspergillus subgen. Nidulantes</taxon>
    </lineage>
</organism>
<protein>
    <submittedName>
        <fullName evidence="7">MBOAT, membrane-bound O-acyltransferase family-domain-containing protein</fullName>
    </submittedName>
</protein>
<feature type="transmembrane region" description="Helical" evidence="6">
    <location>
        <begin position="555"/>
        <end position="574"/>
    </location>
</feature>
<keyword evidence="3 6" id="KW-0812">Transmembrane</keyword>
<evidence type="ECO:0000256" key="6">
    <source>
        <dbReference type="SAM" id="Phobius"/>
    </source>
</evidence>
<name>A0ABR4J4D5_9EURO</name>
<feature type="transmembrane region" description="Helical" evidence="6">
    <location>
        <begin position="161"/>
        <end position="184"/>
    </location>
</feature>
<evidence type="ECO:0000313" key="8">
    <source>
        <dbReference type="Proteomes" id="UP001610335"/>
    </source>
</evidence>
<dbReference type="PANTHER" id="PTHR13285">
    <property type="entry name" value="ACYLTRANSFERASE"/>
    <property type="match status" value="1"/>
</dbReference>
<reference evidence="7 8" key="1">
    <citation type="submission" date="2024-07" db="EMBL/GenBank/DDBJ databases">
        <title>Section-level genome sequencing and comparative genomics of Aspergillus sections Usti and Cavernicolus.</title>
        <authorList>
            <consortium name="Lawrence Berkeley National Laboratory"/>
            <person name="Nybo J.L."/>
            <person name="Vesth T.C."/>
            <person name="Theobald S."/>
            <person name="Frisvad J.C."/>
            <person name="Larsen T.O."/>
            <person name="Kjaerboelling I."/>
            <person name="Rothschild-Mancinelli K."/>
            <person name="Lyhne E.K."/>
            <person name="Kogle M.E."/>
            <person name="Barry K."/>
            <person name="Clum A."/>
            <person name="Na H."/>
            <person name="Ledsgaard L."/>
            <person name="Lin J."/>
            <person name="Lipzen A."/>
            <person name="Kuo A."/>
            <person name="Riley R."/>
            <person name="Mondo S."/>
            <person name="LaButti K."/>
            <person name="Haridas S."/>
            <person name="Pangalinan J."/>
            <person name="Salamov A.A."/>
            <person name="Simmons B.A."/>
            <person name="Magnuson J.K."/>
            <person name="Chen J."/>
            <person name="Drula E."/>
            <person name="Henrissat B."/>
            <person name="Wiebenga A."/>
            <person name="Lubbers R.J."/>
            <person name="Gomes A.C."/>
            <person name="Makela M.R."/>
            <person name="Stajich J."/>
            <person name="Grigoriev I.V."/>
            <person name="Mortensen U.H."/>
            <person name="De vries R.P."/>
            <person name="Baker S.E."/>
            <person name="Andersen M.R."/>
        </authorList>
    </citation>
    <scope>NUCLEOTIDE SEQUENCE [LARGE SCALE GENOMIC DNA]</scope>
    <source>
        <strain evidence="7 8">CBS 600.67</strain>
    </source>
</reference>
<dbReference type="Proteomes" id="UP001610335">
    <property type="component" value="Unassembled WGS sequence"/>
</dbReference>
<evidence type="ECO:0000256" key="1">
    <source>
        <dbReference type="ARBA" id="ARBA00004141"/>
    </source>
</evidence>
<evidence type="ECO:0000256" key="4">
    <source>
        <dbReference type="ARBA" id="ARBA00022989"/>
    </source>
</evidence>
<comment type="similarity">
    <text evidence="2">Belongs to the membrane-bound acyltransferase family.</text>
</comment>
<dbReference type="InterPro" id="IPR004299">
    <property type="entry name" value="MBOAT_fam"/>
</dbReference>
<dbReference type="EMBL" id="JBFXLS010000003">
    <property type="protein sequence ID" value="KAL2833908.1"/>
    <property type="molecule type" value="Genomic_DNA"/>
</dbReference>
<evidence type="ECO:0000256" key="5">
    <source>
        <dbReference type="ARBA" id="ARBA00023136"/>
    </source>
</evidence>
<feature type="transmembrane region" description="Helical" evidence="6">
    <location>
        <begin position="494"/>
        <end position="510"/>
    </location>
</feature>
<evidence type="ECO:0000256" key="2">
    <source>
        <dbReference type="ARBA" id="ARBA00010323"/>
    </source>
</evidence>
<keyword evidence="4 6" id="KW-1133">Transmembrane helix</keyword>
<feature type="transmembrane region" description="Helical" evidence="6">
    <location>
        <begin position="389"/>
        <end position="410"/>
    </location>
</feature>
<evidence type="ECO:0000313" key="7">
    <source>
        <dbReference type="EMBL" id="KAL2833908.1"/>
    </source>
</evidence>
<evidence type="ECO:0000256" key="3">
    <source>
        <dbReference type="ARBA" id="ARBA00022692"/>
    </source>
</evidence>
<feature type="transmembrane region" description="Helical" evidence="6">
    <location>
        <begin position="580"/>
        <end position="604"/>
    </location>
</feature>
<dbReference type="PANTHER" id="PTHR13285:SF18">
    <property type="entry name" value="PROTEIN-CYSTEINE N-PALMITOYLTRANSFERASE RASP"/>
    <property type="match status" value="1"/>
</dbReference>
<dbReference type="InterPro" id="IPR051085">
    <property type="entry name" value="MB_O-acyltransferase"/>
</dbReference>
<feature type="transmembrane region" description="Helical" evidence="6">
    <location>
        <begin position="347"/>
        <end position="369"/>
    </location>
</feature>
<keyword evidence="5 6" id="KW-0472">Membrane</keyword>
<proteinExistence type="inferred from homology"/>
<comment type="caution">
    <text evidence="7">The sequence shown here is derived from an EMBL/GenBank/DDBJ whole genome shotgun (WGS) entry which is preliminary data.</text>
</comment>
<dbReference type="Pfam" id="PF03062">
    <property type="entry name" value="MBOAT"/>
    <property type="match status" value="2"/>
</dbReference>
<accession>A0ABR4J4D5</accession>
<sequence length="624" mass="71604">MPLIYWIRRLMSLDLLDGRLTPSSNTPIYGTKSHNNPCQSTRPSSSRWNTSEFYAYYLILVIGLAMLFKTVADISQEKHPTYTAYSHLLHTGWILGRAVDTSDTQYRSFRMNMPYLFCFLVSHHFIRQVHEFMSTRPSISDSTSSGAADARVRLRTRFDAAFGLAFITVLHGISVIRIVLILAVNYAISKHLPRRYIPTATWLFNLSLLLARNLSSRYAVDQLLTVWTLQTPPLMQRFLWLARFPGLMPQWEILFKATILRMISFNMDYYWSLNYSAARPIEKKELGTAVSARDRIQIPACHLAYSCHNYFAYVLYSPLYLSGPILTFNDYIAQCHHIVPSISRARVALYGIRLVLALLGMEIFLHYIYTNAIIKASPNWSIYTPEQTAMLAFLSLKFTWLKLLIIWRFFRFWALLDGIEPPENMIRCMFNNYSILGFWRGWHRSFNRWIVRYLYIPLGGIGSNPPALSANAQPKGPWQHTPQSSSLVVQYGRIFNLFVTFTFAALWHGVTGHLLIWGWLITFFLLPEITATRCFPASKWRSWPTARRILSGMGAGGNILMLIIANLVGFALGLEGCKDMVMGIVGSYSGLGFLVRAWAFFYVLAQIIFEVRQAELRAGINLKC</sequence>
<feature type="transmembrane region" description="Helical" evidence="6">
    <location>
        <begin position="53"/>
        <end position="72"/>
    </location>
</feature>